<dbReference type="InterPro" id="IPR040085">
    <property type="entry name" value="MJ0674-like"/>
</dbReference>
<dbReference type="PANTHER" id="PTHR43075">
    <property type="entry name" value="FORMATE LYASE ACTIVATING ENZYME, PUTATIVE (AFU_ORTHOLOGUE AFUA_2G15630)-RELATED"/>
    <property type="match status" value="1"/>
</dbReference>
<evidence type="ECO:0000256" key="5">
    <source>
        <dbReference type="PIRSR" id="PIRSR004869-50"/>
    </source>
</evidence>
<evidence type="ECO:0000256" key="1">
    <source>
        <dbReference type="ARBA" id="ARBA00022691"/>
    </source>
</evidence>
<dbReference type="GO" id="GO:0051536">
    <property type="term" value="F:iron-sulfur cluster binding"/>
    <property type="evidence" value="ECO:0007669"/>
    <property type="project" value="UniProtKB-KW"/>
</dbReference>
<reference evidence="8" key="1">
    <citation type="submission" date="2017-09" db="EMBL/GenBank/DDBJ databases">
        <title>Depth-based differentiation of microbial function through sediment-hosted aquifers and enrichment of novel symbionts in the deep terrestrial subsurface.</title>
        <authorList>
            <person name="Probst A.J."/>
            <person name="Ladd B."/>
            <person name="Jarett J.K."/>
            <person name="Geller-Mcgrath D.E."/>
            <person name="Sieber C.M.K."/>
            <person name="Emerson J.B."/>
            <person name="Anantharaman K."/>
            <person name="Thomas B.C."/>
            <person name="Malmstrom R."/>
            <person name="Stieglmeier M."/>
            <person name="Klingl A."/>
            <person name="Woyke T."/>
            <person name="Ryan C.M."/>
            <person name="Banfield J.F."/>
        </authorList>
    </citation>
    <scope>NUCLEOTIDE SEQUENCE [LARGE SCALE GENOMIC DNA]</scope>
</reference>
<gene>
    <name evidence="7" type="ORF">COT52_01430</name>
</gene>
<dbReference type="InterPro" id="IPR016431">
    <property type="entry name" value="Pyrv-formate_lyase-activ_prd"/>
</dbReference>
<accession>A0A2H0X7S5</accession>
<dbReference type="InterPro" id="IPR007197">
    <property type="entry name" value="rSAM"/>
</dbReference>
<dbReference type="InterPro" id="IPR013785">
    <property type="entry name" value="Aldolase_TIM"/>
</dbReference>
<dbReference type="GO" id="GO:0003824">
    <property type="term" value="F:catalytic activity"/>
    <property type="evidence" value="ECO:0007669"/>
    <property type="project" value="InterPro"/>
</dbReference>
<evidence type="ECO:0000313" key="7">
    <source>
        <dbReference type="EMBL" id="PIS20895.1"/>
    </source>
</evidence>
<name>A0A2H0X7S5_UNCKA</name>
<feature type="binding site" evidence="5">
    <location>
        <position position="43"/>
    </location>
    <ligand>
        <name>[4Fe-4S] cluster</name>
        <dbReference type="ChEBI" id="CHEBI:49883"/>
        <note>4Fe-4S-S-AdoMet</note>
    </ligand>
</feature>
<comment type="cofactor">
    <cofactor evidence="5">
        <name>[4Fe-4S] cluster</name>
        <dbReference type="ChEBI" id="CHEBI:49883"/>
    </cofactor>
    <text evidence="5">Binds 1 [4Fe-4S] cluster. The cluster is coordinated with 3 cysteines and an exchangeable S-adenosyl-L-methionine.</text>
</comment>
<evidence type="ECO:0000313" key="8">
    <source>
        <dbReference type="Proteomes" id="UP000231414"/>
    </source>
</evidence>
<feature type="domain" description="Radical SAM core" evidence="6">
    <location>
        <begin position="31"/>
        <end position="156"/>
    </location>
</feature>
<evidence type="ECO:0000259" key="6">
    <source>
        <dbReference type="Pfam" id="PF04055"/>
    </source>
</evidence>
<dbReference type="Pfam" id="PF04055">
    <property type="entry name" value="Radical_SAM"/>
    <property type="match status" value="1"/>
</dbReference>
<keyword evidence="1 5" id="KW-0949">S-adenosyl-L-methionine</keyword>
<keyword evidence="3 5" id="KW-0408">Iron</keyword>
<evidence type="ECO:0000256" key="2">
    <source>
        <dbReference type="ARBA" id="ARBA00022723"/>
    </source>
</evidence>
<dbReference type="PANTHER" id="PTHR43075:SF1">
    <property type="entry name" value="FORMATE LYASE ACTIVATING ENZYME, PUTATIVE (AFU_ORTHOLOGUE AFUA_2G15630)-RELATED"/>
    <property type="match status" value="1"/>
</dbReference>
<dbReference type="Proteomes" id="UP000231414">
    <property type="component" value="Unassembled WGS sequence"/>
</dbReference>
<keyword evidence="2 5" id="KW-0479">Metal-binding</keyword>
<comment type="caution">
    <text evidence="7">The sequence shown here is derived from an EMBL/GenBank/DDBJ whole genome shotgun (WGS) entry which is preliminary data.</text>
</comment>
<dbReference type="PIRSF" id="PIRSF004869">
    <property type="entry name" value="PflX_prd"/>
    <property type="match status" value="1"/>
</dbReference>
<evidence type="ECO:0000256" key="4">
    <source>
        <dbReference type="ARBA" id="ARBA00023014"/>
    </source>
</evidence>
<dbReference type="SUPFAM" id="SSF102114">
    <property type="entry name" value="Radical SAM enzymes"/>
    <property type="match status" value="1"/>
</dbReference>
<evidence type="ECO:0000256" key="3">
    <source>
        <dbReference type="ARBA" id="ARBA00023004"/>
    </source>
</evidence>
<protein>
    <submittedName>
        <fullName evidence="7">Radical SAM protein</fullName>
    </submittedName>
</protein>
<dbReference type="GO" id="GO:0046872">
    <property type="term" value="F:metal ion binding"/>
    <property type="evidence" value="ECO:0007669"/>
    <property type="project" value="UniProtKB-KW"/>
</dbReference>
<feature type="binding site" evidence="5">
    <location>
        <position position="40"/>
    </location>
    <ligand>
        <name>[4Fe-4S] cluster</name>
        <dbReference type="ChEBI" id="CHEBI:49883"/>
        <note>4Fe-4S-S-AdoMet</note>
    </ligand>
</feature>
<keyword evidence="4 5" id="KW-0411">Iron-sulfur</keyword>
<dbReference type="InterPro" id="IPR058240">
    <property type="entry name" value="rSAM_sf"/>
</dbReference>
<dbReference type="EMBL" id="PEYW01000020">
    <property type="protein sequence ID" value="PIS20895.1"/>
    <property type="molecule type" value="Genomic_DNA"/>
</dbReference>
<feature type="binding site" evidence="5">
    <location>
        <position position="36"/>
    </location>
    <ligand>
        <name>[4Fe-4S] cluster</name>
        <dbReference type="ChEBI" id="CHEBI:49883"/>
        <note>4Fe-4S-S-AdoMet</note>
    </ligand>
</feature>
<sequence>MSDFVRIAWYGKHFGEEPPLVGTDNQGAGTIFFTGCNLRCVYCQNFQISQQGLGKTYTSDQLVEIMLTLQGQNCAAIDLVSPTVWSRVIVKAISLAKERGLSIPVVWNSNGCEPVSLIKELNGLVDIYMPDFKYSNDDLAKELSNVQDYRQTALSAIGEMYRQVCPLQIKNDVAVKGLIIRHLILPGYLENTCGVLEDIASIGQDNYVSLMSQYFPAYKADQYENLDRRLSRREVELAQTKLLDLNLVNGWTQLPDSASFLLPDFTKEQPFS</sequence>
<dbReference type="AlphaFoldDB" id="A0A2H0X7S5"/>
<dbReference type="SFLD" id="SFLDS00029">
    <property type="entry name" value="Radical_SAM"/>
    <property type="match status" value="1"/>
</dbReference>
<proteinExistence type="predicted"/>
<dbReference type="Gene3D" id="3.20.20.70">
    <property type="entry name" value="Aldolase class I"/>
    <property type="match status" value="1"/>
</dbReference>
<organism evidence="7 8">
    <name type="scientific">candidate division WWE3 bacterium CG08_land_8_20_14_0_20_43_13</name>
    <dbReference type="NCBI Taxonomy" id="1975087"/>
    <lineage>
        <taxon>Bacteria</taxon>
        <taxon>Katanobacteria</taxon>
    </lineage>
</organism>